<proteinExistence type="predicted"/>
<dbReference type="PROSITE" id="PS51257">
    <property type="entry name" value="PROKAR_LIPOPROTEIN"/>
    <property type="match status" value="1"/>
</dbReference>
<evidence type="ECO:0008006" key="5">
    <source>
        <dbReference type="Google" id="ProtNLM"/>
    </source>
</evidence>
<feature type="compositionally biased region" description="Acidic residues" evidence="1">
    <location>
        <begin position="44"/>
        <end position="57"/>
    </location>
</feature>
<accession>A0A7Y9F386</accession>
<organism evidence="3 4">
    <name type="scientific">Nocardioides marinisabuli</name>
    <dbReference type="NCBI Taxonomy" id="419476"/>
    <lineage>
        <taxon>Bacteria</taxon>
        <taxon>Bacillati</taxon>
        <taxon>Actinomycetota</taxon>
        <taxon>Actinomycetes</taxon>
        <taxon>Propionibacteriales</taxon>
        <taxon>Nocardioidaceae</taxon>
        <taxon>Nocardioides</taxon>
    </lineage>
</organism>
<dbReference type="EMBL" id="JACCBE010000001">
    <property type="protein sequence ID" value="NYD58698.1"/>
    <property type="molecule type" value="Genomic_DNA"/>
</dbReference>
<dbReference type="InterPro" id="IPR029046">
    <property type="entry name" value="LolA/LolB/LppX"/>
</dbReference>
<keyword evidence="2" id="KW-0732">Signal</keyword>
<comment type="caution">
    <text evidence="3">The sequence shown here is derived from an EMBL/GenBank/DDBJ whole genome shotgun (WGS) entry which is preliminary data.</text>
</comment>
<protein>
    <recommendedName>
        <fullName evidence="5">LppX_LprAFG lipoprotein</fullName>
    </recommendedName>
</protein>
<sequence>MKRTPTWRRTAAAAVLPLALTGLAACGGDDEAENAEDTSASAQIEDEADEEAGEEVGDLVAGETVPNQEFVDLMTSSFEDSTTARTTMTSETAGVEVRAEGVVDYTSGTPAVQMTMTSAEMGDEPIEMIMVDNVIYMQVPDLGGKYLSMDLDEPGNPLGPMMTDSMDPSKQAEMMEAGLESVTFVGEEDVDGESMERYTAVVDPSATLRDMEGLEDLPQDMLPEEMSYDVWFDDEGHMRRMVVEMGDLGATDMRMDDWGTEVDIEAPPAKQVTTMKDMMGGSSQMG</sequence>
<dbReference type="RefSeq" id="WP_179616269.1">
    <property type="nucleotide sequence ID" value="NZ_CP059163.1"/>
</dbReference>
<reference evidence="3 4" key="1">
    <citation type="submission" date="2020-07" db="EMBL/GenBank/DDBJ databases">
        <title>Sequencing the genomes of 1000 actinobacteria strains.</title>
        <authorList>
            <person name="Klenk H.-P."/>
        </authorList>
    </citation>
    <scope>NUCLEOTIDE SEQUENCE [LARGE SCALE GENOMIC DNA]</scope>
    <source>
        <strain evidence="3 4">DSM 18965</strain>
    </source>
</reference>
<dbReference type="Proteomes" id="UP000516957">
    <property type="component" value="Unassembled WGS sequence"/>
</dbReference>
<feature type="chain" id="PRO_5038776821" description="LppX_LprAFG lipoprotein" evidence="2">
    <location>
        <begin position="25"/>
        <end position="286"/>
    </location>
</feature>
<evidence type="ECO:0000256" key="2">
    <source>
        <dbReference type="SAM" id="SignalP"/>
    </source>
</evidence>
<evidence type="ECO:0000313" key="3">
    <source>
        <dbReference type="EMBL" id="NYD58698.1"/>
    </source>
</evidence>
<dbReference type="SUPFAM" id="SSF89392">
    <property type="entry name" value="Prokaryotic lipoproteins and lipoprotein localization factors"/>
    <property type="match status" value="1"/>
</dbReference>
<evidence type="ECO:0000256" key="1">
    <source>
        <dbReference type="SAM" id="MobiDB-lite"/>
    </source>
</evidence>
<feature type="region of interest" description="Disordered" evidence="1">
    <location>
        <begin position="28"/>
        <end position="57"/>
    </location>
</feature>
<evidence type="ECO:0000313" key="4">
    <source>
        <dbReference type="Proteomes" id="UP000516957"/>
    </source>
</evidence>
<dbReference type="Gene3D" id="2.50.20.20">
    <property type="match status" value="1"/>
</dbReference>
<feature type="signal peptide" evidence="2">
    <location>
        <begin position="1"/>
        <end position="24"/>
    </location>
</feature>
<dbReference type="AlphaFoldDB" id="A0A7Y9F386"/>
<keyword evidence="4" id="KW-1185">Reference proteome</keyword>
<name>A0A7Y9F386_9ACTN</name>
<gene>
    <name evidence="3" type="ORF">BKA08_002936</name>
</gene>